<dbReference type="AlphaFoldDB" id="A0A8J8B1I4"/>
<keyword evidence="1" id="KW-0812">Transmembrane</keyword>
<dbReference type="Gene3D" id="3.30.310.160">
    <property type="entry name" value="YycH protein, domain 2"/>
    <property type="match status" value="1"/>
</dbReference>
<reference evidence="2" key="1">
    <citation type="submission" date="2021-04" db="EMBL/GenBank/DDBJ databases">
        <title>Sinoanaerobacter chloroacetimidivorans sp. nov., an obligate anaerobic bacterium isolated from anaerobic sludge.</title>
        <authorList>
            <person name="Bao Y."/>
        </authorList>
    </citation>
    <scope>NUCLEOTIDE SEQUENCE</scope>
    <source>
        <strain evidence="2">BAD-6</strain>
    </source>
</reference>
<accession>A0A8J8B1I4</accession>
<name>A0A8J8B1I4_9FIRM</name>
<keyword evidence="3" id="KW-1185">Reference proteome</keyword>
<gene>
    <name evidence="2" type="ORF">KCX82_07450</name>
</gene>
<organism evidence="2 3">
    <name type="scientific">Sinanaerobacter chloroacetimidivorans</name>
    <dbReference type="NCBI Taxonomy" id="2818044"/>
    <lineage>
        <taxon>Bacteria</taxon>
        <taxon>Bacillati</taxon>
        <taxon>Bacillota</taxon>
        <taxon>Clostridia</taxon>
        <taxon>Peptostreptococcales</taxon>
        <taxon>Anaerovoracaceae</taxon>
        <taxon>Sinanaerobacter</taxon>
    </lineage>
</organism>
<dbReference type="EMBL" id="JAGSND010000004">
    <property type="protein sequence ID" value="MBR0597701.1"/>
    <property type="molecule type" value="Genomic_DNA"/>
</dbReference>
<evidence type="ECO:0008006" key="4">
    <source>
        <dbReference type="Google" id="ProtNLM"/>
    </source>
</evidence>
<feature type="transmembrane region" description="Helical" evidence="1">
    <location>
        <begin position="12"/>
        <end position="31"/>
    </location>
</feature>
<reference evidence="2" key="2">
    <citation type="submission" date="2021-04" db="EMBL/GenBank/DDBJ databases">
        <authorList>
            <person name="Liu J."/>
        </authorList>
    </citation>
    <scope>NUCLEOTIDE SEQUENCE</scope>
    <source>
        <strain evidence="2">BAD-6</strain>
    </source>
</reference>
<protein>
    <recommendedName>
        <fullName evidence="4">Regulatory protein YycH domain-containing protein</fullName>
    </recommendedName>
</protein>
<sequence length="490" mass="56559">MMTKPMLIEKLKNILLVVLLLSTILLLYFFWGNLSFEKLGMQEPQIEQEVPSVREVLRPYRMIINFGSENYTVVTTEKPYLWDGAENIGFIYELKKFSQTENLLVEEITYSQYQEIMNYKSSIRAEFQYNIPFADFCSEYEIKKNQSYNAIETLTTVGYSEGSPESIFLYDGKNSKYYRIVADSDQTTFTALISTVEQEGYLNYYPISVYLGIENHTLVLPELQANLKSFSYQQEAYAHQVDKINEMAESFFGENFDFVRKIKEDNGTIIYMYGYGQNVLIVNNDGSFVYKEDEPDRVSSQQSYFDSLKTALQYVASHGSWGSLDGAVMKPYLKNIRINPEGKKGYRFIFGMEINGTRLYYEQGEIITVDVIQGQVTYYNRNMIHFDQEEVNTLQAASFEDTATAGNTIAQNYQYIYGILINTKNITEPVDQSRIFEEVAGLITNIQTGYVKTLNSSQDFEVSPAWIVSINRINIYFDLYSAEPLGYSEE</sequence>
<dbReference type="RefSeq" id="WP_227017834.1">
    <property type="nucleotide sequence ID" value="NZ_JAGSND010000004.1"/>
</dbReference>
<comment type="caution">
    <text evidence="2">The sequence shown here is derived from an EMBL/GenBank/DDBJ whole genome shotgun (WGS) entry which is preliminary data.</text>
</comment>
<evidence type="ECO:0000256" key="1">
    <source>
        <dbReference type="SAM" id="Phobius"/>
    </source>
</evidence>
<keyword evidence="1" id="KW-1133">Transmembrane helix</keyword>
<keyword evidence="1" id="KW-0472">Membrane</keyword>
<dbReference type="Proteomes" id="UP000675664">
    <property type="component" value="Unassembled WGS sequence"/>
</dbReference>
<dbReference type="InterPro" id="IPR042274">
    <property type="entry name" value="YycH/YycI_2"/>
</dbReference>
<evidence type="ECO:0000313" key="2">
    <source>
        <dbReference type="EMBL" id="MBR0597701.1"/>
    </source>
</evidence>
<proteinExistence type="predicted"/>
<evidence type="ECO:0000313" key="3">
    <source>
        <dbReference type="Proteomes" id="UP000675664"/>
    </source>
</evidence>